<gene>
    <name evidence="1" type="ORF">DSO57_1010719</name>
</gene>
<comment type="caution">
    <text evidence="1">The sequence shown here is derived from an EMBL/GenBank/DDBJ whole genome shotgun (WGS) entry which is preliminary data.</text>
</comment>
<proteinExistence type="predicted"/>
<sequence>MVECLYYDPGKRLSSYPAIGEAAFGRAGRVFVQFFHYTIVLGVSTLYIMLAGINIEMIVSGAGGSLKLSACVLIAGLLILIPYAVARSMKETALLSLFGVATTFATVVIACAIGLIDSREETPHSVVVWSGVPVSLATIGFSFGGNVIYTHVEAAMRRPKDWPKVLAGALTLVSGMYMSMGCIGYYAYGDLVQSPIMRSLPPGIPNLVASTSITLHLIVAAPLLLLSFSIEVEGTLGITSKLSPPVESGVRYLFRLVLIGTLTSIAVFLPHFGAFMSLLGAISSLVIIYLTPVVCHLKLFGFTNRSWKTYVSMATCILLGVLGGVLGAISAIQELAAAFSRPEF</sequence>
<keyword evidence="2" id="KW-1185">Reference proteome</keyword>
<protein>
    <submittedName>
        <fullName evidence="1">Uncharacterized protein</fullName>
    </submittedName>
</protein>
<reference evidence="1" key="1">
    <citation type="submission" date="2022-04" db="EMBL/GenBank/DDBJ databases">
        <title>Genome of the entomopathogenic fungus Entomophthora muscae.</title>
        <authorList>
            <person name="Elya C."/>
            <person name="Lovett B.R."/>
            <person name="Lee E."/>
            <person name="Macias A.M."/>
            <person name="Hajek A.E."/>
            <person name="De Bivort B.L."/>
            <person name="Kasson M.T."/>
            <person name="De Fine Licht H.H."/>
            <person name="Stajich J.E."/>
        </authorList>
    </citation>
    <scope>NUCLEOTIDE SEQUENCE</scope>
    <source>
        <strain evidence="1">Berkeley</strain>
    </source>
</reference>
<evidence type="ECO:0000313" key="2">
    <source>
        <dbReference type="Proteomes" id="UP001165960"/>
    </source>
</evidence>
<organism evidence="1 2">
    <name type="scientific">Entomophthora muscae</name>
    <dbReference type="NCBI Taxonomy" id="34485"/>
    <lineage>
        <taxon>Eukaryota</taxon>
        <taxon>Fungi</taxon>
        <taxon>Fungi incertae sedis</taxon>
        <taxon>Zoopagomycota</taxon>
        <taxon>Entomophthoromycotina</taxon>
        <taxon>Entomophthoromycetes</taxon>
        <taxon>Entomophthorales</taxon>
        <taxon>Entomophthoraceae</taxon>
        <taxon>Entomophthora</taxon>
    </lineage>
</organism>
<evidence type="ECO:0000313" key="1">
    <source>
        <dbReference type="EMBL" id="KAJ9081830.1"/>
    </source>
</evidence>
<dbReference type="Proteomes" id="UP001165960">
    <property type="component" value="Unassembled WGS sequence"/>
</dbReference>
<dbReference type="EMBL" id="QTSX02001456">
    <property type="protein sequence ID" value="KAJ9081830.1"/>
    <property type="molecule type" value="Genomic_DNA"/>
</dbReference>
<accession>A0ACC2U4S1</accession>
<name>A0ACC2U4S1_9FUNG</name>